<dbReference type="Proteomes" id="UP000264294">
    <property type="component" value="Unassembled WGS sequence"/>
</dbReference>
<sequence length="60" mass="6844">MEKKHEPPTIHMKNSGIVIIKNSASILIGLFCILLLFTTSFRKSKCPKCSRKEKKKAIKE</sequence>
<dbReference type="AlphaFoldDB" id="A0A090YYV1"/>
<organism evidence="1 3">
    <name type="scientific">Bacillus clarus</name>
    <dbReference type="NCBI Taxonomy" id="2338372"/>
    <lineage>
        <taxon>Bacteria</taxon>
        <taxon>Bacillati</taxon>
        <taxon>Bacillota</taxon>
        <taxon>Bacilli</taxon>
        <taxon>Bacillales</taxon>
        <taxon>Bacillaceae</taxon>
        <taxon>Bacillus</taxon>
        <taxon>Bacillus cereus group</taxon>
    </lineage>
</organism>
<reference evidence="2 4" key="2">
    <citation type="submission" date="2018-08" db="EMBL/GenBank/DDBJ databases">
        <title>Bacillus clarus sp. nov. strain PS00077A.</title>
        <authorList>
            <person name="Mendez Acevedo M."/>
            <person name="Carroll L."/>
            <person name="Mukherjee M."/>
            <person name="Wiedmann M."/>
            <person name="Kovac J."/>
        </authorList>
    </citation>
    <scope>NUCLEOTIDE SEQUENCE [LARGE SCALE GENOMIC DNA]</scope>
    <source>
        <strain evidence="2 4">PS00077A</strain>
    </source>
</reference>
<name>A0A090YYV1_9BACI</name>
<dbReference type="RefSeq" id="WP_042982414.1">
    <property type="nucleotide sequence ID" value="NZ_JMQC01000008.1"/>
</dbReference>
<dbReference type="Proteomes" id="UP000029389">
    <property type="component" value="Unassembled WGS sequence"/>
</dbReference>
<evidence type="ECO:0000313" key="3">
    <source>
        <dbReference type="Proteomes" id="UP000029389"/>
    </source>
</evidence>
<dbReference type="EMBL" id="QVOD01000032">
    <property type="protein sequence ID" value="RFT64886.1"/>
    <property type="molecule type" value="Genomic_DNA"/>
</dbReference>
<dbReference type="EMBL" id="JMQC01000008">
    <property type="protein sequence ID" value="KFN03303.1"/>
    <property type="molecule type" value="Genomic_DNA"/>
</dbReference>
<gene>
    <name evidence="2" type="ORF">D0U04_21230</name>
    <name evidence="1" type="ORF">DJ93_3609</name>
</gene>
<evidence type="ECO:0000313" key="4">
    <source>
        <dbReference type="Proteomes" id="UP000264294"/>
    </source>
</evidence>
<accession>A0A090YYV1</accession>
<evidence type="ECO:0000313" key="2">
    <source>
        <dbReference type="EMBL" id="RFT64886.1"/>
    </source>
</evidence>
<proteinExistence type="predicted"/>
<comment type="caution">
    <text evidence="1">The sequence shown here is derived from an EMBL/GenBank/DDBJ whole genome shotgun (WGS) entry which is preliminary data.</text>
</comment>
<keyword evidence="4" id="KW-1185">Reference proteome</keyword>
<evidence type="ECO:0000313" key="1">
    <source>
        <dbReference type="EMBL" id="KFN03303.1"/>
    </source>
</evidence>
<protein>
    <submittedName>
        <fullName evidence="1">Uncharacterized protein</fullName>
    </submittedName>
</protein>
<dbReference type="PATRIC" id="fig|1405.8.peg.3714"/>
<reference evidence="1 3" key="1">
    <citation type="submission" date="2014-04" db="EMBL/GenBank/DDBJ databases">
        <authorList>
            <person name="Bishop-Lilly K.A."/>
            <person name="Broomall S.M."/>
            <person name="Chain P.S."/>
            <person name="Chertkov O."/>
            <person name="Coyne S.R."/>
            <person name="Daligault H.E."/>
            <person name="Davenport K.W."/>
            <person name="Erkkila T."/>
            <person name="Frey K.G."/>
            <person name="Gibbons H.S."/>
            <person name="Gu W."/>
            <person name="Jaissle J."/>
            <person name="Johnson S.L."/>
            <person name="Koroleva G.I."/>
            <person name="Ladner J.T."/>
            <person name="Lo C.-C."/>
            <person name="Minogue T.D."/>
            <person name="Munk C."/>
            <person name="Palacios G.F."/>
            <person name="Redden C.L."/>
            <person name="Rosenzweig C.N."/>
            <person name="Scholz M.B."/>
            <person name="Teshima H."/>
            <person name="Xu Y."/>
        </authorList>
    </citation>
    <scope>NUCLEOTIDE SEQUENCE [LARGE SCALE GENOMIC DNA]</scope>
    <source>
        <strain evidence="1 3">BHP</strain>
    </source>
</reference>